<evidence type="ECO:0000313" key="4">
    <source>
        <dbReference type="Proteomes" id="UP001501469"/>
    </source>
</evidence>
<reference evidence="4" key="1">
    <citation type="journal article" date="2019" name="Int. J. Syst. Evol. Microbiol.">
        <title>The Global Catalogue of Microorganisms (GCM) 10K type strain sequencing project: providing services to taxonomists for standard genome sequencing and annotation.</title>
        <authorList>
            <consortium name="The Broad Institute Genomics Platform"/>
            <consortium name="The Broad Institute Genome Sequencing Center for Infectious Disease"/>
            <person name="Wu L."/>
            <person name="Ma J."/>
        </authorList>
    </citation>
    <scope>NUCLEOTIDE SEQUENCE [LARGE SCALE GENOMIC DNA]</scope>
    <source>
        <strain evidence="4">JCM 17225</strain>
    </source>
</reference>
<dbReference type="InterPro" id="IPR036856">
    <property type="entry name" value="Ald_Oxase/Xan_DH_a/b_sf"/>
</dbReference>
<dbReference type="Gene3D" id="3.90.1170.50">
    <property type="entry name" value="Aldehyde oxidase/xanthine dehydrogenase, a/b hammerhead"/>
    <property type="match status" value="1"/>
</dbReference>
<feature type="domain" description="Aldehyde oxidase/xanthine dehydrogenase a/b hammerhead" evidence="2">
    <location>
        <begin position="47"/>
        <end position="163"/>
    </location>
</feature>
<dbReference type="Pfam" id="PF01315">
    <property type="entry name" value="Ald_Xan_dh_C"/>
    <property type="match status" value="1"/>
</dbReference>
<organism evidence="3 4">
    <name type="scientific">Hymenobacter glaciei</name>
    <dbReference type="NCBI Taxonomy" id="877209"/>
    <lineage>
        <taxon>Bacteria</taxon>
        <taxon>Pseudomonadati</taxon>
        <taxon>Bacteroidota</taxon>
        <taxon>Cytophagia</taxon>
        <taxon>Cytophagales</taxon>
        <taxon>Hymenobacteraceae</taxon>
        <taxon>Hymenobacter</taxon>
    </lineage>
</organism>
<dbReference type="SMART" id="SM01008">
    <property type="entry name" value="Ald_Xan_dh_C"/>
    <property type="match status" value="1"/>
</dbReference>
<dbReference type="InterPro" id="IPR008274">
    <property type="entry name" value="AldOxase/xan_DH_MoCoBD1"/>
</dbReference>
<dbReference type="InterPro" id="IPR000674">
    <property type="entry name" value="Ald_Oxase/Xan_DH_a/b"/>
</dbReference>
<dbReference type="EMBL" id="BAABDK010000021">
    <property type="protein sequence ID" value="GAA4040496.1"/>
    <property type="molecule type" value="Genomic_DNA"/>
</dbReference>
<evidence type="ECO:0000313" key="3">
    <source>
        <dbReference type="EMBL" id="GAA4040496.1"/>
    </source>
</evidence>
<evidence type="ECO:0000259" key="2">
    <source>
        <dbReference type="SMART" id="SM01008"/>
    </source>
</evidence>
<keyword evidence="4" id="KW-1185">Reference proteome</keyword>
<dbReference type="SUPFAM" id="SSF54665">
    <property type="entry name" value="CO dehydrogenase molybdoprotein N-domain-like"/>
    <property type="match status" value="1"/>
</dbReference>
<gene>
    <name evidence="3" type="ORF">GCM10022409_28010</name>
</gene>
<feature type="region of interest" description="Disordered" evidence="1">
    <location>
        <begin position="611"/>
        <end position="642"/>
    </location>
</feature>
<dbReference type="InterPro" id="IPR016208">
    <property type="entry name" value="Ald_Oxase/xanthine_DH-like"/>
</dbReference>
<comment type="caution">
    <text evidence="3">The sequence shown here is derived from an EMBL/GenBank/DDBJ whole genome shotgun (WGS) entry which is preliminary data.</text>
</comment>
<protein>
    <submittedName>
        <fullName evidence="3">Xanthine dehydrogenase family protein molybdopterin-binding subunit</fullName>
    </submittedName>
</protein>
<name>A0ABP7UD09_9BACT</name>
<dbReference type="InterPro" id="IPR037165">
    <property type="entry name" value="AldOxase/xan_DH_Mopterin-bd_sf"/>
</dbReference>
<dbReference type="Proteomes" id="UP001501469">
    <property type="component" value="Unassembled WGS sequence"/>
</dbReference>
<evidence type="ECO:0000256" key="1">
    <source>
        <dbReference type="SAM" id="MobiDB-lite"/>
    </source>
</evidence>
<dbReference type="PANTHER" id="PTHR11908">
    <property type="entry name" value="XANTHINE DEHYDROGENASE"/>
    <property type="match status" value="1"/>
</dbReference>
<dbReference type="SUPFAM" id="SSF56003">
    <property type="entry name" value="Molybdenum cofactor-binding domain"/>
    <property type="match status" value="1"/>
</dbReference>
<sequence length="793" mass="85341">MTGEKSSVIRFKHKSLMDTEPNFFETNPTAGVVGQPLNRVDGRDKVMGRAKYAAEYNQLPGLAHAVIKTSDVAKGRITGFDTTAAMKQPGVLAILTYQNIPKLAKTPNDADGKKAIGAPMGYLPLTDDQIHYAGQPVAVVVADTLERAQYAAVLLKVQVAAEKPIASYEDPKAQLFDPTKVRDGKTPPHIKRGDAQSAFAAAPVQLTHKYTHAINHHNPMEPGATTAHWEAPDRLTIYESTQGVTRTQKAVSTMLGLSAEQVRVVTKYLGGGFGCKGSAWPHTILTVQAAKAVGRPVKLSLTRPQMFTGMGHREDQTQTLRLGATKEGKLTALIHEKTSTTSPWDNYAESNSKIINMLYDCPTFEASYQLARANVMTSTFTRAPGEAPGSFAIECSMDDLAYQLGIDPIEIRLRNYAEKDPATGQPWSSKSLRQCYARGAELFGWSKRNPKNGATRDGRLLVGWGMATASYPVHNSQGTARARLYADGHAVVQAGATDLGTGTYTVMTQVAADALGLPMEKVRFELGDTKLPTAPNSGGSVAAGTVSSSVYMAVQDLWQKLTKVAVLDKKSPLYRSNPADVEAKNGRLQLKKDASKGEGFAELMKRADMSDVEGNGQGRYGSGYEDAQAAANADQSKKDEAAHHSMHSFGAHFCEVKVDPDLGTVRVTRWVSVHGAGRILNAKTARSQIIGGSIFGIGAALMEGTVRDQNFSRYTNASLADYHIPVNADIPEMTVEFVEEHDPYINAMGVKGIGEISMVGVSAAVANAVFHATGKRVRELPLTPNRILGAKAV</sequence>
<dbReference type="Pfam" id="PF20256">
    <property type="entry name" value="MoCoBD_2"/>
    <property type="match status" value="1"/>
</dbReference>
<accession>A0ABP7UD09</accession>
<dbReference type="PANTHER" id="PTHR11908:SF153">
    <property type="entry name" value="DEHYDROGENASE"/>
    <property type="match status" value="1"/>
</dbReference>
<proteinExistence type="predicted"/>
<dbReference type="InterPro" id="IPR046867">
    <property type="entry name" value="AldOxase/xan_DH_MoCoBD2"/>
</dbReference>
<dbReference type="Gene3D" id="3.30.365.10">
    <property type="entry name" value="Aldehyde oxidase/xanthine dehydrogenase, molybdopterin binding domain"/>
    <property type="match status" value="4"/>
</dbReference>
<dbReference type="Pfam" id="PF02738">
    <property type="entry name" value="MoCoBD_1"/>
    <property type="match status" value="1"/>
</dbReference>